<keyword evidence="2" id="KW-0418">Kinase</keyword>
<dbReference type="GO" id="GO:0016301">
    <property type="term" value="F:kinase activity"/>
    <property type="evidence" value="ECO:0007669"/>
    <property type="project" value="UniProtKB-KW"/>
</dbReference>
<dbReference type="Proteomes" id="UP001209076">
    <property type="component" value="Unassembled WGS sequence"/>
</dbReference>
<organism evidence="2 3">
    <name type="scientific">Paracholeplasma vituli</name>
    <dbReference type="NCBI Taxonomy" id="69473"/>
    <lineage>
        <taxon>Bacteria</taxon>
        <taxon>Bacillati</taxon>
        <taxon>Mycoplasmatota</taxon>
        <taxon>Mollicutes</taxon>
        <taxon>Acholeplasmatales</taxon>
        <taxon>Acholeplasmataceae</taxon>
        <taxon>Paracholeplasma</taxon>
    </lineage>
</organism>
<gene>
    <name evidence="2" type="ORF">N7603_06885</name>
</gene>
<dbReference type="PANTHER" id="PTHR40050">
    <property type="entry name" value="INNER SPORE COAT PROTEIN H"/>
    <property type="match status" value="1"/>
</dbReference>
<protein>
    <submittedName>
        <fullName evidence="2">CotH kinase family protein</fullName>
    </submittedName>
</protein>
<comment type="caution">
    <text evidence="2">The sequence shown here is derived from an EMBL/GenBank/DDBJ whole genome shotgun (WGS) entry which is preliminary data.</text>
</comment>
<dbReference type="PANTHER" id="PTHR40050:SF1">
    <property type="entry name" value="INNER SPORE COAT PROTEIN H"/>
    <property type="match status" value="1"/>
</dbReference>
<dbReference type="EMBL" id="JAOEGN010000013">
    <property type="protein sequence ID" value="MCU0105378.1"/>
    <property type="molecule type" value="Genomic_DNA"/>
</dbReference>
<sequence>MKSKLIALLLTLLTVLSACDAKPLTPIEKDPNIVAYERLFDDSKEKSFTIEITQSEWKKLDQYMVEYFNRYGNYKTDAVVEAKMIYEDKEGQIIADNIAFRSRGNTSRTRLINDEGQLNTASYKIYFDKAVYADKGSALEQSIKNRQIFGMTELSFKFNKNWDSTHVTEKFSYDLFREFSVFSPKMTHSKLYLKIGNTTHFLGLFSVLESIDQAFLDKRFPNESEGNLYKVLWQQFGSATLETGYDPRAIGIKNEDLNYFPSYDLKTNKKAFDNSELISFIQNINTLEGEAFKTYLDEHFDVERLLRLLAVGVLLGNPDDYRAMGNNYYLYYNTAQEKWTMIPYDYDHGMGQGWDGNPVFSNWSIGMDIYAWGDLSSVLQGRQVSHVLTDKLFQIEAYQLKYEIYLQDLIISDLFSVEAYREKYETVKQLYEDDISQSTWPFYFGQRNVFTYIHDKREDVLDQLNYYRSNPSKRP</sequence>
<feature type="signal peptide" evidence="1">
    <location>
        <begin position="1"/>
        <end position="20"/>
    </location>
</feature>
<accession>A0ABT2PXD6</accession>
<dbReference type="PROSITE" id="PS51257">
    <property type="entry name" value="PROKAR_LIPOPROTEIN"/>
    <property type="match status" value="1"/>
</dbReference>
<reference evidence="3" key="1">
    <citation type="submission" date="2023-07" db="EMBL/GenBank/DDBJ databases">
        <title>Novel Mycoplasma species identified in domestic and wild animals.</title>
        <authorList>
            <person name="Volokhov D.V."/>
            <person name="Furtak V.A."/>
            <person name="Zagorodnyaya T.A."/>
        </authorList>
    </citation>
    <scope>NUCLEOTIDE SEQUENCE [LARGE SCALE GENOMIC DNA]</scope>
    <source>
        <strain evidence="3">92-19</strain>
    </source>
</reference>
<keyword evidence="2" id="KW-0808">Transferase</keyword>
<dbReference type="Pfam" id="PF08757">
    <property type="entry name" value="CotH"/>
    <property type="match status" value="1"/>
</dbReference>
<dbReference type="RefSeq" id="WP_262096685.1">
    <property type="nucleotide sequence ID" value="NZ_JAOEGN010000013.1"/>
</dbReference>
<evidence type="ECO:0000313" key="3">
    <source>
        <dbReference type="Proteomes" id="UP001209076"/>
    </source>
</evidence>
<evidence type="ECO:0000313" key="2">
    <source>
        <dbReference type="EMBL" id="MCU0105378.1"/>
    </source>
</evidence>
<evidence type="ECO:0000256" key="1">
    <source>
        <dbReference type="SAM" id="SignalP"/>
    </source>
</evidence>
<proteinExistence type="predicted"/>
<dbReference type="InterPro" id="IPR014867">
    <property type="entry name" value="Spore_coat_CotH_CotH2/3/7"/>
</dbReference>
<keyword evidence="1" id="KW-0732">Signal</keyword>
<name>A0ABT2PXD6_9MOLU</name>
<keyword evidence="3" id="KW-1185">Reference proteome</keyword>
<feature type="chain" id="PRO_5045052678" evidence="1">
    <location>
        <begin position="21"/>
        <end position="475"/>
    </location>
</feature>